<dbReference type="Pfam" id="PF00651">
    <property type="entry name" value="BTB"/>
    <property type="match status" value="1"/>
</dbReference>
<dbReference type="OrthoDB" id="448455at2759"/>
<feature type="compositionally biased region" description="Low complexity" evidence="3">
    <location>
        <begin position="1533"/>
        <end position="1549"/>
    </location>
</feature>
<dbReference type="PROSITE" id="PS50088">
    <property type="entry name" value="ANK_REPEAT"/>
    <property type="match status" value="1"/>
</dbReference>
<dbReference type="SMART" id="SM00225">
    <property type="entry name" value="BTB"/>
    <property type="match status" value="1"/>
</dbReference>
<dbReference type="Pfam" id="PF12796">
    <property type="entry name" value="Ank_2"/>
    <property type="match status" value="1"/>
</dbReference>
<dbReference type="Proteomes" id="UP000541558">
    <property type="component" value="Unassembled WGS sequence"/>
</dbReference>
<feature type="compositionally biased region" description="Low complexity" evidence="3">
    <location>
        <begin position="865"/>
        <end position="886"/>
    </location>
</feature>
<dbReference type="InterPro" id="IPR056884">
    <property type="entry name" value="NPHP3-like_N"/>
</dbReference>
<feature type="region of interest" description="Disordered" evidence="3">
    <location>
        <begin position="1"/>
        <end position="23"/>
    </location>
</feature>
<feature type="compositionally biased region" description="Polar residues" evidence="3">
    <location>
        <begin position="1"/>
        <end position="16"/>
    </location>
</feature>
<keyword evidence="1" id="KW-0677">Repeat</keyword>
<dbReference type="Pfam" id="PF24883">
    <property type="entry name" value="NPHP3_N"/>
    <property type="match status" value="1"/>
</dbReference>
<dbReference type="PANTHER" id="PTHR10039">
    <property type="entry name" value="AMELOGENIN"/>
    <property type="match status" value="1"/>
</dbReference>
<evidence type="ECO:0000256" key="2">
    <source>
        <dbReference type="PROSITE-ProRule" id="PRU00023"/>
    </source>
</evidence>
<dbReference type="EMBL" id="JAACJK010000004">
    <property type="protein sequence ID" value="KAF5340346.1"/>
    <property type="molecule type" value="Genomic_DNA"/>
</dbReference>
<protein>
    <recommendedName>
        <fullName evidence="4">BTB domain-containing protein</fullName>
    </recommendedName>
</protein>
<feature type="compositionally biased region" description="Pro residues" evidence="3">
    <location>
        <begin position="778"/>
        <end position="788"/>
    </location>
</feature>
<evidence type="ECO:0000256" key="3">
    <source>
        <dbReference type="SAM" id="MobiDB-lite"/>
    </source>
</evidence>
<feature type="compositionally biased region" description="Low complexity" evidence="3">
    <location>
        <begin position="1556"/>
        <end position="1572"/>
    </location>
</feature>
<evidence type="ECO:0000313" key="6">
    <source>
        <dbReference type="Proteomes" id="UP000541558"/>
    </source>
</evidence>
<organism evidence="5 6">
    <name type="scientific">Ephemerocybe angulata</name>
    <dbReference type="NCBI Taxonomy" id="980116"/>
    <lineage>
        <taxon>Eukaryota</taxon>
        <taxon>Fungi</taxon>
        <taxon>Dikarya</taxon>
        <taxon>Basidiomycota</taxon>
        <taxon>Agaricomycotina</taxon>
        <taxon>Agaricomycetes</taxon>
        <taxon>Agaricomycetidae</taxon>
        <taxon>Agaricales</taxon>
        <taxon>Agaricineae</taxon>
        <taxon>Psathyrellaceae</taxon>
        <taxon>Ephemerocybe</taxon>
    </lineage>
</organism>
<dbReference type="SMART" id="SM00248">
    <property type="entry name" value="ANK"/>
    <property type="match status" value="3"/>
</dbReference>
<dbReference type="Gene3D" id="3.40.50.300">
    <property type="entry name" value="P-loop containing nucleotide triphosphate hydrolases"/>
    <property type="match status" value="1"/>
</dbReference>
<dbReference type="SUPFAM" id="SSF52540">
    <property type="entry name" value="P-loop containing nucleoside triphosphate hydrolases"/>
    <property type="match status" value="1"/>
</dbReference>
<feature type="compositionally biased region" description="Polar residues" evidence="3">
    <location>
        <begin position="1575"/>
        <end position="1608"/>
    </location>
</feature>
<feature type="region of interest" description="Disordered" evidence="3">
    <location>
        <begin position="842"/>
        <end position="894"/>
    </location>
</feature>
<feature type="compositionally biased region" description="Polar residues" evidence="3">
    <location>
        <begin position="842"/>
        <end position="856"/>
    </location>
</feature>
<feature type="region of interest" description="Disordered" evidence="3">
    <location>
        <begin position="1518"/>
        <end position="1650"/>
    </location>
</feature>
<feature type="compositionally biased region" description="Acidic residues" evidence="3">
    <location>
        <begin position="740"/>
        <end position="751"/>
    </location>
</feature>
<dbReference type="PANTHER" id="PTHR10039:SF15">
    <property type="entry name" value="NACHT DOMAIN-CONTAINING PROTEIN"/>
    <property type="match status" value="1"/>
</dbReference>
<dbReference type="Gene3D" id="3.30.710.10">
    <property type="entry name" value="Potassium Channel Kv1.1, Chain A"/>
    <property type="match status" value="1"/>
</dbReference>
<accession>A0A8H5FKQ1</accession>
<name>A0A8H5FKQ1_9AGAR</name>
<comment type="caution">
    <text evidence="5">The sequence shown here is derived from an EMBL/GenBank/DDBJ whole genome shotgun (WGS) entry which is preliminary data.</text>
</comment>
<dbReference type="InterPro" id="IPR011333">
    <property type="entry name" value="SKP1/BTB/POZ_sf"/>
</dbReference>
<feature type="compositionally biased region" description="Basic and acidic residues" evidence="3">
    <location>
        <begin position="1615"/>
        <end position="1632"/>
    </location>
</feature>
<feature type="domain" description="BTB" evidence="4">
    <location>
        <begin position="1124"/>
        <end position="1215"/>
    </location>
</feature>
<reference evidence="5 6" key="1">
    <citation type="journal article" date="2020" name="ISME J.">
        <title>Uncovering the hidden diversity of litter-decomposition mechanisms in mushroom-forming fungi.</title>
        <authorList>
            <person name="Floudas D."/>
            <person name="Bentzer J."/>
            <person name="Ahren D."/>
            <person name="Johansson T."/>
            <person name="Persson P."/>
            <person name="Tunlid A."/>
        </authorList>
    </citation>
    <scope>NUCLEOTIDE SEQUENCE [LARGE SCALE GENOMIC DNA]</scope>
    <source>
        <strain evidence="5 6">CBS 175.51</strain>
    </source>
</reference>
<feature type="region of interest" description="Disordered" evidence="3">
    <location>
        <begin position="738"/>
        <end position="791"/>
    </location>
</feature>
<sequence length="1668" mass="184200">MATSSAEGGTLISASGQDPLPGEEACLASSEQGNIEFFNAAQQLSIGTVTTTIVSGNCTYHVSVVNNSYGSGGTPQNEGPDVPFEEIVAWLKGPKFLRIYEEALGQRLSNTGVWFIESEEFRQLVEGKDVVVWGTGMPGAGKTVISSFSLERLKEIFKGQEGVGIVGAYIRYTERPPTRAIFAGLLSQLVKDHPCAYHYMRHIYIQKDRGDLSDLDMVKAFQDIVGLLSKVFLIIDGLDEADDGVKDDLLRALPFLGANVLITSRPLELYSPRLPHALHVSIEARTEDIDHFVEEKIKSSSKLQAILRGKLALTEMLKTRIRESSRGMFLVARLQMDGVLEKGRSVSSLLKALNQLPSGVEEMYKNTLDRINAQAAEDVSIAHRVFIWLLHSARDLLAHELQDALAISFEDETYDSIDIIPVSMILSMCGGFVTVEEQGEKVIGSEYGSESHLRFIHYTTHEFLKTIELPEFASPHVYMAVACLIYLRQHTQRLQAWEKAEDPKTLRSYFASNPFLSYADQHWGKHASISQCSGPLHPLIQSYLAGCTRHELVNHKFSLASADTLGPSIRATALHLAAMYGLVNDQDKDGKTALMTACQRGHEDCVRTFMAAHGVKVNLLDQHGRSAFWYASTCDNDAIPSLLLSSCADLDVDVCDDDGNTAFAKACDSGLARTVGGILRRTQRTPTKLLSEIGGEAALAKVLENHCAGQNEKEGSEEDRTVLNTILDFLSSHESGIQEIDSEPEESDEEPPSLVVEPPDEPDIPPATVTGQDLTFEPTPPASPPYTRSPPNSLPADVLAPFTQSPPLGTPVHSINPVSLAHPRFLNLHEIVRSLEDTAAVPSNSADRVATPTSRKLSPVRTIASSVSSRPRPQPRVSTRSSSSRTAISEPRPLDLKAALQQSITVWEQDLDDLFRHAKDRFPDVVWELLGDDDEDDGNANRTYVARLIGTGNESPQGSGSFTESTLSRSQEEVWAHKAIVYARAPASFHNRYFNVGRVEGGPVDSTSSLDLNIDDFPTTNSHSEPPPSNRSISPSSPNAPSSLLRIRTAINPSLFSSQVEYLYTGKGLGDAFEFLFGSSGVEETREAKAESGRTDEDERLPEALLTNKLRKDLVYMWRARLYSDVRLGLCGHFSSQNNATSEPSTAVFSSHRFILATRCRYFRTLFLERPGKSPQTNQGKYDSELIMLPSPLFTPASLHFTLGYIYTGTLQFCNRTFDLDTAFSIYRGATYLDLTSLRDDLEARIIEDMLHGLFHASLSFSDYERILEGIWGSGGCKCRQCARRVPRVLQFSLEPDVRNPSLERGARRALVMMFGYGWCTEDFSSLDTKLIMSLLKGLKARCTPRNTLPILFSANYALRKCESLTGSWVTIVLEALQFGRKIVDEQLAKDGERCFESEEWVGIMERDSDPRSGDKEKVKWVMESLLRGVQESCVGHLYQALVKTVLLRLHPRVAFKAMLSPTSSIRLAADETRMELLKWMCTRWIDVRQARGFNELDGWALKEISDHIEVPIEDLINNEPAPSRSRTLVSEASASSTVLRSTTSLRPSASTSHGRSTPSVRSVRSTVSTRTLKGATTQTPTSASSVRTSVGSARKPTPQSGIIPSSVSSMRSAIIERSRSRERGSTEKDGLEASPESNTGGLEINPEPRKVCQAANELDSRDQWWLV</sequence>
<dbReference type="SUPFAM" id="SSF48403">
    <property type="entry name" value="Ankyrin repeat"/>
    <property type="match status" value="1"/>
</dbReference>
<feature type="compositionally biased region" description="Low complexity" evidence="3">
    <location>
        <begin position="1030"/>
        <end position="1041"/>
    </location>
</feature>
<feature type="repeat" description="ANK" evidence="2">
    <location>
        <begin position="589"/>
        <end position="622"/>
    </location>
</feature>
<dbReference type="SUPFAM" id="SSF54695">
    <property type="entry name" value="POZ domain"/>
    <property type="match status" value="1"/>
</dbReference>
<gene>
    <name evidence="5" type="ORF">D9611_007918</name>
</gene>
<evidence type="ECO:0000256" key="1">
    <source>
        <dbReference type="ARBA" id="ARBA00022737"/>
    </source>
</evidence>
<keyword evidence="6" id="KW-1185">Reference proteome</keyword>
<dbReference type="PROSITE" id="PS50097">
    <property type="entry name" value="BTB"/>
    <property type="match status" value="1"/>
</dbReference>
<evidence type="ECO:0000259" key="4">
    <source>
        <dbReference type="PROSITE" id="PS50097"/>
    </source>
</evidence>
<dbReference type="Gene3D" id="1.25.40.20">
    <property type="entry name" value="Ankyrin repeat-containing domain"/>
    <property type="match status" value="1"/>
</dbReference>
<dbReference type="InterPro" id="IPR000210">
    <property type="entry name" value="BTB/POZ_dom"/>
</dbReference>
<proteinExistence type="predicted"/>
<dbReference type="InterPro" id="IPR036770">
    <property type="entry name" value="Ankyrin_rpt-contain_sf"/>
</dbReference>
<evidence type="ECO:0000313" key="5">
    <source>
        <dbReference type="EMBL" id="KAF5340346.1"/>
    </source>
</evidence>
<dbReference type="CDD" id="cd18186">
    <property type="entry name" value="BTB_POZ_ZBTB_KLHL-like"/>
    <property type="match status" value="1"/>
</dbReference>
<feature type="region of interest" description="Disordered" evidence="3">
    <location>
        <begin position="1005"/>
        <end position="1041"/>
    </location>
</feature>
<dbReference type="InterPro" id="IPR002110">
    <property type="entry name" value="Ankyrin_rpt"/>
</dbReference>
<dbReference type="InterPro" id="IPR027417">
    <property type="entry name" value="P-loop_NTPase"/>
</dbReference>
<keyword evidence="2" id="KW-0040">ANK repeat</keyword>